<dbReference type="GO" id="GO:0004803">
    <property type="term" value="F:transposase activity"/>
    <property type="evidence" value="ECO:0007669"/>
    <property type="project" value="InterPro"/>
</dbReference>
<evidence type="ECO:0000259" key="1">
    <source>
        <dbReference type="Pfam" id="PF01609"/>
    </source>
</evidence>
<sequence>MFMNKNKLLTFAKSIKDFRLNRKKLHPVENIVFITILAVICNAQDWEEVEDFGNSRKEFFAKYLDLKNGVPSHDTFNRFFSLYDPKSFQKIFVEWLATLIDIKEKHIAIDGKSCRGSHSKTGEMIHLLHAYLTDDCSFLGQEKTADKSNEISAIPILLEALDLKDALVSIDAMGCQIEIAEKIIEKGGDYLLAVKQNQKTLFEDVESAFLVHENNEKTVFITEEINGSKVEKRTCKIMTDMTHITRNEDWKNLQTIIKIESTTYHKSKNKETKDKRYYISSQLNTPEIFLKHTRNHWLIENKLHWSLDVILKEDESRKRNNNIAENFSIILKLVLKLLQEKQLKNKKISIKRMRKMAAWNLDYLIEMLNF</sequence>
<dbReference type="Proteomes" id="UP000182034">
    <property type="component" value="Unassembled WGS sequence"/>
</dbReference>
<dbReference type="Pfam" id="PF13808">
    <property type="entry name" value="DDE_Tnp_1_assoc"/>
    <property type="match status" value="1"/>
</dbReference>
<dbReference type="InterPro" id="IPR002559">
    <property type="entry name" value="Transposase_11"/>
</dbReference>
<proteinExistence type="predicted"/>
<accession>A0A1K2IXK3</accession>
<dbReference type="GO" id="GO:0006313">
    <property type="term" value="P:DNA transposition"/>
    <property type="evidence" value="ECO:0007669"/>
    <property type="project" value="InterPro"/>
</dbReference>
<name>A0A1K2IXK3_9FLAO</name>
<dbReference type="InterPro" id="IPR047647">
    <property type="entry name" value="ISAs1_transpos"/>
</dbReference>
<dbReference type="GO" id="GO:0003677">
    <property type="term" value="F:DNA binding"/>
    <property type="evidence" value="ECO:0007669"/>
    <property type="project" value="InterPro"/>
</dbReference>
<dbReference type="InterPro" id="IPR032806">
    <property type="entry name" value="YbfD_N"/>
</dbReference>
<reference evidence="4" key="1">
    <citation type="submission" date="2016-10" db="EMBL/GenBank/DDBJ databases">
        <authorList>
            <person name="Varghese N."/>
            <person name="Submissions S."/>
        </authorList>
    </citation>
    <scope>NUCLEOTIDE SEQUENCE [LARGE SCALE GENOMIC DNA]</scope>
    <source>
        <strain evidence="4">SUR2</strain>
    </source>
</reference>
<dbReference type="EMBL" id="FPKW01000053">
    <property type="protein sequence ID" value="SFZ97156.1"/>
    <property type="molecule type" value="Genomic_DNA"/>
</dbReference>
<evidence type="ECO:0000313" key="4">
    <source>
        <dbReference type="Proteomes" id="UP000182034"/>
    </source>
</evidence>
<feature type="domain" description="Transposase IS4-like" evidence="1">
    <location>
        <begin position="104"/>
        <end position="335"/>
    </location>
</feature>
<dbReference type="NCBIfam" id="NF033564">
    <property type="entry name" value="transpos_ISAs1"/>
    <property type="match status" value="1"/>
</dbReference>
<dbReference type="InterPro" id="IPR051698">
    <property type="entry name" value="Transposase_11-like"/>
</dbReference>
<evidence type="ECO:0000259" key="2">
    <source>
        <dbReference type="Pfam" id="PF13808"/>
    </source>
</evidence>
<feature type="domain" description="H repeat-associated protein N-terminal" evidence="2">
    <location>
        <begin position="13"/>
        <end position="96"/>
    </location>
</feature>
<dbReference type="AlphaFoldDB" id="A0A1K2IXK3"/>
<dbReference type="PANTHER" id="PTHR30298:SF0">
    <property type="entry name" value="PROTEIN YBFL-RELATED"/>
    <property type="match status" value="1"/>
</dbReference>
<gene>
    <name evidence="3" type="ORF">SAMN05216324_1531</name>
</gene>
<protein>
    <submittedName>
        <fullName evidence="3">Transposase DDE domain-containing protein</fullName>
    </submittedName>
</protein>
<dbReference type="OrthoDB" id="9815086at2"/>
<keyword evidence="4" id="KW-1185">Reference proteome</keyword>
<organism evidence="3 4">
    <name type="scientific">Chryseobacterium limigenitum</name>
    <dbReference type="NCBI Taxonomy" id="1612149"/>
    <lineage>
        <taxon>Bacteria</taxon>
        <taxon>Pseudomonadati</taxon>
        <taxon>Bacteroidota</taxon>
        <taxon>Flavobacteriia</taxon>
        <taxon>Flavobacteriales</taxon>
        <taxon>Weeksellaceae</taxon>
        <taxon>Chryseobacterium group</taxon>
        <taxon>Chryseobacterium</taxon>
    </lineage>
</organism>
<dbReference type="Pfam" id="PF01609">
    <property type="entry name" value="DDE_Tnp_1"/>
    <property type="match status" value="1"/>
</dbReference>
<dbReference type="PANTHER" id="PTHR30298">
    <property type="entry name" value="H REPEAT-ASSOCIATED PREDICTED TRANSPOSASE"/>
    <property type="match status" value="1"/>
</dbReference>
<evidence type="ECO:0000313" key="3">
    <source>
        <dbReference type="EMBL" id="SFZ97156.1"/>
    </source>
</evidence>